<keyword evidence="3" id="KW-1185">Reference proteome</keyword>
<sequence length="279" mass="31800">MVRTTIQHLTPLPKYQHEKPFKVMLDVSSLGYPQSNHELTDAVLDVADAQPTRGQWSMEANGFQFLSSPSRLKDSDFDAEDTVRQQYYEEIVSAVQMLYPPGSEVIVLGHKRRKSRDTPLPTSAHLIPVPYAHVDHTPAGSFPRCRELFIDRPDLEGRPFQLITLWRVTKGPNVDWPLAVCDFQTINVDRDLDEGDVVHRHHVGEHGLLYHHPDHRWYYLDGQSVEDLIIFRHCDSRGYLSPFSPHASFNRSQGMVGVTGRESIEVMVACFLEDQGSAE</sequence>
<dbReference type="NCBIfam" id="NF041278">
    <property type="entry name" value="CmcJ_NvfI_EfuI"/>
    <property type="match status" value="1"/>
</dbReference>
<dbReference type="AlphaFoldDB" id="A0A9P9AA33"/>
<dbReference type="PANTHER" id="PTHR34598">
    <property type="entry name" value="BLL6449 PROTEIN"/>
    <property type="match status" value="1"/>
</dbReference>
<comment type="similarity">
    <text evidence="1">Belongs to the asaB hydroxylase/desaturase family.</text>
</comment>
<protein>
    <recommendedName>
        <fullName evidence="4">Methyltransferase</fullName>
    </recommendedName>
</protein>
<dbReference type="Proteomes" id="UP000770015">
    <property type="component" value="Unassembled WGS sequence"/>
</dbReference>
<comment type="caution">
    <text evidence="2">The sequence shown here is derived from an EMBL/GenBank/DDBJ whole genome shotgun (WGS) entry which is preliminary data.</text>
</comment>
<dbReference type="InterPro" id="IPR044053">
    <property type="entry name" value="AsaB-like"/>
</dbReference>
<dbReference type="EMBL" id="JAGSXJ010000012">
    <property type="protein sequence ID" value="KAH6686782.1"/>
    <property type="molecule type" value="Genomic_DNA"/>
</dbReference>
<dbReference type="PANTHER" id="PTHR34598:SF3">
    <property type="entry name" value="OXIDOREDUCTASE AN1597"/>
    <property type="match status" value="1"/>
</dbReference>
<reference evidence="2" key="1">
    <citation type="journal article" date="2021" name="Nat. Commun.">
        <title>Genetic determinants of endophytism in the Arabidopsis root mycobiome.</title>
        <authorList>
            <person name="Mesny F."/>
            <person name="Miyauchi S."/>
            <person name="Thiergart T."/>
            <person name="Pickel B."/>
            <person name="Atanasova L."/>
            <person name="Karlsson M."/>
            <person name="Huettel B."/>
            <person name="Barry K.W."/>
            <person name="Haridas S."/>
            <person name="Chen C."/>
            <person name="Bauer D."/>
            <person name="Andreopoulos W."/>
            <person name="Pangilinan J."/>
            <person name="LaButti K."/>
            <person name="Riley R."/>
            <person name="Lipzen A."/>
            <person name="Clum A."/>
            <person name="Drula E."/>
            <person name="Henrissat B."/>
            <person name="Kohler A."/>
            <person name="Grigoriev I.V."/>
            <person name="Martin F.M."/>
            <person name="Hacquard S."/>
        </authorList>
    </citation>
    <scope>NUCLEOTIDE SEQUENCE</scope>
    <source>
        <strain evidence="2">MPI-SDFR-AT-0117</strain>
    </source>
</reference>
<accession>A0A9P9AA33</accession>
<evidence type="ECO:0000313" key="2">
    <source>
        <dbReference type="EMBL" id="KAH6686782.1"/>
    </source>
</evidence>
<dbReference type="GO" id="GO:0016491">
    <property type="term" value="F:oxidoreductase activity"/>
    <property type="evidence" value="ECO:0007669"/>
    <property type="project" value="InterPro"/>
</dbReference>
<gene>
    <name evidence="2" type="ORF">F5X68DRAFT_12410</name>
</gene>
<evidence type="ECO:0008006" key="4">
    <source>
        <dbReference type="Google" id="ProtNLM"/>
    </source>
</evidence>
<organism evidence="2 3">
    <name type="scientific">Plectosphaerella plurivora</name>
    <dbReference type="NCBI Taxonomy" id="936078"/>
    <lineage>
        <taxon>Eukaryota</taxon>
        <taxon>Fungi</taxon>
        <taxon>Dikarya</taxon>
        <taxon>Ascomycota</taxon>
        <taxon>Pezizomycotina</taxon>
        <taxon>Sordariomycetes</taxon>
        <taxon>Hypocreomycetidae</taxon>
        <taxon>Glomerellales</taxon>
        <taxon>Plectosphaerellaceae</taxon>
        <taxon>Plectosphaerella</taxon>
    </lineage>
</organism>
<name>A0A9P9AA33_9PEZI</name>
<dbReference type="OrthoDB" id="412788at2759"/>
<evidence type="ECO:0000313" key="3">
    <source>
        <dbReference type="Proteomes" id="UP000770015"/>
    </source>
</evidence>
<evidence type="ECO:0000256" key="1">
    <source>
        <dbReference type="ARBA" id="ARBA00023604"/>
    </source>
</evidence>
<proteinExistence type="inferred from homology"/>